<feature type="compositionally biased region" description="Basic and acidic residues" evidence="1">
    <location>
        <begin position="7"/>
        <end position="22"/>
    </location>
</feature>
<reference evidence="2 3" key="1">
    <citation type="submission" date="2019-01" db="EMBL/GenBank/DDBJ databases">
        <title>Ktedonosporobacter rubrisoli SCAWS-G2.</title>
        <authorList>
            <person name="Huang Y."/>
            <person name="Yan B."/>
        </authorList>
    </citation>
    <scope>NUCLEOTIDE SEQUENCE [LARGE SCALE GENOMIC DNA]</scope>
    <source>
        <strain evidence="2 3">SCAWS-G2</strain>
    </source>
</reference>
<dbReference type="EMBL" id="CP035758">
    <property type="protein sequence ID" value="QBD82110.1"/>
    <property type="molecule type" value="Genomic_DNA"/>
</dbReference>
<sequence>MVVATSQEHDEKLLEAEGDPEAKDQMARRLALRKNTKRVLQESGLAEMLQGINKNLLKWRGRIEEYDTMLLLRWGTLTTRRHMWIEIIDDTIRFRLQEHRRCAKSAPECDGEYHSFTKEMWSDRAFFQAELKKYYDRPVAETSSD</sequence>
<dbReference type="RefSeq" id="WP_129893179.1">
    <property type="nucleotide sequence ID" value="NZ_CP035758.1"/>
</dbReference>
<dbReference type="AlphaFoldDB" id="A0A4P6K304"/>
<organism evidence="2 3">
    <name type="scientific">Ktedonosporobacter rubrisoli</name>
    <dbReference type="NCBI Taxonomy" id="2509675"/>
    <lineage>
        <taxon>Bacteria</taxon>
        <taxon>Bacillati</taxon>
        <taxon>Chloroflexota</taxon>
        <taxon>Ktedonobacteria</taxon>
        <taxon>Ktedonobacterales</taxon>
        <taxon>Ktedonosporobacteraceae</taxon>
        <taxon>Ktedonosporobacter</taxon>
    </lineage>
</organism>
<evidence type="ECO:0000313" key="3">
    <source>
        <dbReference type="Proteomes" id="UP000290365"/>
    </source>
</evidence>
<dbReference type="KEGG" id="kbs:EPA93_41480"/>
<dbReference type="OrthoDB" id="159618at2"/>
<gene>
    <name evidence="2" type="ORF">EPA93_41480</name>
</gene>
<accession>A0A4P6K304</accession>
<proteinExistence type="predicted"/>
<evidence type="ECO:0000256" key="1">
    <source>
        <dbReference type="SAM" id="MobiDB-lite"/>
    </source>
</evidence>
<dbReference type="Proteomes" id="UP000290365">
    <property type="component" value="Chromosome"/>
</dbReference>
<protein>
    <submittedName>
        <fullName evidence="2">Uncharacterized protein</fullName>
    </submittedName>
</protein>
<feature type="region of interest" description="Disordered" evidence="1">
    <location>
        <begin position="1"/>
        <end position="22"/>
    </location>
</feature>
<evidence type="ECO:0000313" key="2">
    <source>
        <dbReference type="EMBL" id="QBD82110.1"/>
    </source>
</evidence>
<keyword evidence="3" id="KW-1185">Reference proteome</keyword>
<name>A0A4P6K304_KTERU</name>